<sequence length="318" mass="35579">MNQDRIQADLAWLSKAPRLMDLGGITPPTSELLPAPLESLSSMADAIACDYLEKNQRVRLGHYVERLWQALLNAQNDTEVLAYNLGVRDPETPTRTLGELDLLYRTGARIEHLEFAAKFFLGLPQGPGAETSMARWIGMSGTDSLARKTAHLLRHQLPMARKLFEHPPRALAALDGDLRSRMHVTGALFYPWIKGNGVSLSAPEGAALEHERGVWMYFDDAEHALSELCITHLVRLYKPHWLSPPPLETLEPIDSVLEAVREAAYHTHQALWGLTADQRLMRLVIAPPHWPDRIGLPPTPPITAKVLEAPRFTLKKTT</sequence>
<name>A0ABU1GXK4_9GAMM</name>
<dbReference type="Proteomes" id="UP001269375">
    <property type="component" value="Unassembled WGS sequence"/>
</dbReference>
<gene>
    <name evidence="1" type="ORF">QC825_11860</name>
</gene>
<dbReference type="InterPro" id="IPR015003">
    <property type="entry name" value="DUF1853"/>
</dbReference>
<reference evidence="1 2" key="1">
    <citation type="submission" date="2023-04" db="EMBL/GenBank/DDBJ databases">
        <title>A long-awaited taxogenomic arrangement of the family Halomonadaceae.</title>
        <authorList>
            <person name="De La Haba R."/>
            <person name="Chuvochina M."/>
            <person name="Wittouck S."/>
            <person name="Arahal D.R."/>
            <person name="Sanchez-Porro C."/>
            <person name="Hugenholtz P."/>
            <person name="Ventosa A."/>
        </authorList>
    </citation>
    <scope>NUCLEOTIDE SEQUENCE [LARGE SCALE GENOMIC DNA]</scope>
    <source>
        <strain evidence="1 2">DSM 22428</strain>
    </source>
</reference>
<protein>
    <submittedName>
        <fullName evidence="1">DUF1853 family protein</fullName>
    </submittedName>
</protein>
<organism evidence="1 2">
    <name type="scientific">Larsenimonas suaedae</name>
    <dbReference type="NCBI Taxonomy" id="1851019"/>
    <lineage>
        <taxon>Bacteria</taxon>
        <taxon>Pseudomonadati</taxon>
        <taxon>Pseudomonadota</taxon>
        <taxon>Gammaproteobacteria</taxon>
        <taxon>Oceanospirillales</taxon>
        <taxon>Halomonadaceae</taxon>
        <taxon>Larsenimonas</taxon>
    </lineage>
</organism>
<evidence type="ECO:0000313" key="1">
    <source>
        <dbReference type="EMBL" id="MDR5896771.1"/>
    </source>
</evidence>
<comment type="caution">
    <text evidence="1">The sequence shown here is derived from an EMBL/GenBank/DDBJ whole genome shotgun (WGS) entry which is preliminary data.</text>
</comment>
<accession>A0ABU1GXK4</accession>
<evidence type="ECO:0000313" key="2">
    <source>
        <dbReference type="Proteomes" id="UP001269375"/>
    </source>
</evidence>
<proteinExistence type="predicted"/>
<dbReference type="EMBL" id="JARWAO010000006">
    <property type="protein sequence ID" value="MDR5896771.1"/>
    <property type="molecule type" value="Genomic_DNA"/>
</dbReference>
<dbReference type="RefSeq" id="WP_251590257.1">
    <property type="nucleotide sequence ID" value="NZ_JAMLJI010000001.1"/>
</dbReference>
<keyword evidence="2" id="KW-1185">Reference proteome</keyword>
<dbReference type="Pfam" id="PF08907">
    <property type="entry name" value="DUF1853"/>
    <property type="match status" value="1"/>
</dbReference>